<gene>
    <name evidence="1" type="ORF">A3F55_03145</name>
</gene>
<dbReference type="Proteomes" id="UP000178091">
    <property type="component" value="Unassembled WGS sequence"/>
</dbReference>
<evidence type="ECO:0000313" key="1">
    <source>
        <dbReference type="EMBL" id="OGC84638.1"/>
    </source>
</evidence>
<evidence type="ECO:0000313" key="2">
    <source>
        <dbReference type="Proteomes" id="UP000178091"/>
    </source>
</evidence>
<protein>
    <submittedName>
        <fullName evidence="1">Uncharacterized protein</fullName>
    </submittedName>
</protein>
<dbReference type="AlphaFoldDB" id="A0A1F4XST6"/>
<proteinExistence type="predicted"/>
<accession>A0A1F4XST6</accession>
<comment type="caution">
    <text evidence="1">The sequence shown here is derived from an EMBL/GenBank/DDBJ whole genome shotgun (WGS) entry which is preliminary data.</text>
</comment>
<reference evidence="1 2" key="1">
    <citation type="journal article" date="2016" name="Nat. Commun.">
        <title>Thousands of microbial genomes shed light on interconnected biogeochemical processes in an aquifer system.</title>
        <authorList>
            <person name="Anantharaman K."/>
            <person name="Brown C.T."/>
            <person name="Hug L.A."/>
            <person name="Sharon I."/>
            <person name="Castelle C.J."/>
            <person name="Probst A.J."/>
            <person name="Thomas B.C."/>
            <person name="Singh A."/>
            <person name="Wilkins M.J."/>
            <person name="Karaoz U."/>
            <person name="Brodie E.L."/>
            <person name="Williams K.H."/>
            <person name="Hubbard S.S."/>
            <person name="Banfield J.F."/>
        </authorList>
    </citation>
    <scope>NUCLEOTIDE SEQUENCE [LARGE SCALE GENOMIC DNA]</scope>
</reference>
<name>A0A1F4XST6_9BACT</name>
<dbReference type="EMBL" id="MEWW01000011">
    <property type="protein sequence ID" value="OGC84638.1"/>
    <property type="molecule type" value="Genomic_DNA"/>
</dbReference>
<sequence length="236" mass="26512">MDIPLTTPKLIPATQGQIRQLGGLFEKVAAETPLHRPAVQMAMRQSRFKELEEGISNLLLKVARPFEEVGEPFERDINWAPSLAELRSFCALHIGKIEGEIFPQFREHSGTLWTRKYQILELLTPVPIEYLGDGTYVHGTLQASGYDHTGVREIMTLAASGFDFRKAMGGRSVNSVVIVGTGTSLSNPILNGDSLVPGVECSFDKYDESFREVRFTHFSWAATHPHEYRILVRLRK</sequence>
<organism evidence="1 2">
    <name type="scientific">Candidatus Adlerbacteria bacterium RIFCSPHIGHO2_12_FULL_53_18</name>
    <dbReference type="NCBI Taxonomy" id="1797242"/>
    <lineage>
        <taxon>Bacteria</taxon>
        <taxon>Candidatus Adleribacteriota</taxon>
    </lineage>
</organism>